<dbReference type="RefSeq" id="XP_002783674.1">
    <property type="nucleotide sequence ID" value="XM_002783628.1"/>
</dbReference>
<name>C5KJ73_PERM5</name>
<dbReference type="InterPro" id="IPR036875">
    <property type="entry name" value="Znf_CCHC_sf"/>
</dbReference>
<keyword evidence="1" id="KW-0863">Zinc-finger</keyword>
<proteinExistence type="predicted"/>
<keyword evidence="1" id="KW-0862">Zinc</keyword>
<gene>
    <name evidence="4" type="ORF">Pmar_PMAR013790</name>
</gene>
<feature type="non-terminal residue" evidence="4">
    <location>
        <position position="332"/>
    </location>
</feature>
<dbReference type="OMA" id="LWAKANT"/>
<dbReference type="SMART" id="SM00343">
    <property type="entry name" value="ZnF_C2HC"/>
    <property type="match status" value="3"/>
</dbReference>
<reference evidence="4 5" key="1">
    <citation type="submission" date="2008-07" db="EMBL/GenBank/DDBJ databases">
        <authorList>
            <person name="El-Sayed N."/>
            <person name="Caler E."/>
            <person name="Inman J."/>
            <person name="Amedeo P."/>
            <person name="Hass B."/>
            <person name="Wortman J."/>
        </authorList>
    </citation>
    <scope>NUCLEOTIDE SEQUENCE [LARGE SCALE GENOMIC DNA]</scope>
    <source>
        <strain evidence="5">ATCC 50983 / TXsc</strain>
    </source>
</reference>
<dbReference type="GeneID" id="9046220"/>
<keyword evidence="5" id="KW-1185">Reference proteome</keyword>
<evidence type="ECO:0000259" key="3">
    <source>
        <dbReference type="PROSITE" id="PS50158"/>
    </source>
</evidence>
<evidence type="ECO:0000256" key="1">
    <source>
        <dbReference type="PROSITE-ProRule" id="PRU00047"/>
    </source>
</evidence>
<dbReference type="InterPro" id="IPR001878">
    <property type="entry name" value="Znf_CCHC"/>
</dbReference>
<evidence type="ECO:0000313" key="5">
    <source>
        <dbReference type="Proteomes" id="UP000007800"/>
    </source>
</evidence>
<dbReference type="EMBL" id="GG673584">
    <property type="protein sequence ID" value="EER15470.1"/>
    <property type="molecule type" value="Genomic_DNA"/>
</dbReference>
<feature type="region of interest" description="Disordered" evidence="2">
    <location>
        <begin position="310"/>
        <end position="332"/>
    </location>
</feature>
<evidence type="ECO:0000313" key="4">
    <source>
        <dbReference type="EMBL" id="EER15470.1"/>
    </source>
</evidence>
<dbReference type="OrthoDB" id="472450at2759"/>
<accession>C5KJ73</accession>
<dbReference type="GO" id="GO:0008270">
    <property type="term" value="F:zinc ion binding"/>
    <property type="evidence" value="ECO:0007669"/>
    <property type="project" value="UniProtKB-KW"/>
</dbReference>
<dbReference type="SUPFAM" id="SSF57756">
    <property type="entry name" value="Retrovirus zinc finger-like domains"/>
    <property type="match status" value="1"/>
</dbReference>
<dbReference type="Proteomes" id="UP000007800">
    <property type="component" value="Unassembled WGS sequence"/>
</dbReference>
<dbReference type="PROSITE" id="PS50158">
    <property type="entry name" value="ZF_CCHC"/>
    <property type="match status" value="1"/>
</dbReference>
<dbReference type="InParanoid" id="C5KJ73"/>
<sequence>MKDYDVASNIATKSSSTSKFLGEDDDRSGSTFVREILSALEGHDAVTKYLWAKQNMEKSIWAKLIKGTEPPTRCYVDYEKHLDRLCSTIRKLYDNDDAIAKAEVKFVTCRQGNSESLARYVKRLESIVTELHFMGIRTYEYILKRRLYDGLNSDYLREKVDKELSDPKVSYEKFVSYLSNFERRRLGREQRQKLYDEIVNSRLRSNDKTAKPATSKVHTLGDTTTDYEEPQLCSTGADPMSIKCYRCLQSGHPARLCRGKLSDLESRCSKCGNPNHTKDSCEIPPKSLNCQRCLQHGHLAYVCPASKPIDSDSHKKGKGKTMKSTKHKFKMG</sequence>
<feature type="domain" description="CCHC-type" evidence="3">
    <location>
        <begin position="243"/>
        <end position="258"/>
    </location>
</feature>
<keyword evidence="1" id="KW-0479">Metal-binding</keyword>
<dbReference type="GO" id="GO:0003676">
    <property type="term" value="F:nucleic acid binding"/>
    <property type="evidence" value="ECO:0007669"/>
    <property type="project" value="InterPro"/>
</dbReference>
<evidence type="ECO:0000256" key="2">
    <source>
        <dbReference type="SAM" id="MobiDB-lite"/>
    </source>
</evidence>
<protein>
    <recommendedName>
        <fullName evidence="3">CCHC-type domain-containing protein</fullName>
    </recommendedName>
</protein>
<dbReference type="AlphaFoldDB" id="C5KJ73"/>
<feature type="compositionally biased region" description="Basic residues" evidence="2">
    <location>
        <begin position="315"/>
        <end position="332"/>
    </location>
</feature>
<organism evidence="5">
    <name type="scientific">Perkinsus marinus (strain ATCC 50983 / TXsc)</name>
    <dbReference type="NCBI Taxonomy" id="423536"/>
    <lineage>
        <taxon>Eukaryota</taxon>
        <taxon>Sar</taxon>
        <taxon>Alveolata</taxon>
        <taxon>Perkinsozoa</taxon>
        <taxon>Perkinsea</taxon>
        <taxon>Perkinsida</taxon>
        <taxon>Perkinsidae</taxon>
        <taxon>Perkinsus</taxon>
    </lineage>
</organism>
<dbReference type="Gene3D" id="4.10.60.10">
    <property type="entry name" value="Zinc finger, CCHC-type"/>
    <property type="match status" value="1"/>
</dbReference>